<dbReference type="PIRSF" id="PIRSF006779">
    <property type="entry name" value="UCP006779"/>
    <property type="match status" value="1"/>
</dbReference>
<evidence type="ECO:0000313" key="5">
    <source>
        <dbReference type="EMBL" id="ACY16190.1"/>
    </source>
</evidence>
<evidence type="ECO:0000256" key="2">
    <source>
        <dbReference type="ARBA" id="ARBA00024035"/>
    </source>
</evidence>
<keyword evidence="1" id="KW-0949">S-adenosyl-L-methionine</keyword>
<reference evidence="5 6" key="1">
    <citation type="journal article" date="2010" name="Stand. Genomic Sci.">
        <title>Complete genome sequence of Haliangium ochraceum type strain (SMP-2).</title>
        <authorList>
            <consortium name="US DOE Joint Genome Institute (JGI-PGF)"/>
            <person name="Ivanova N."/>
            <person name="Daum C."/>
            <person name="Lang E."/>
            <person name="Abt B."/>
            <person name="Kopitz M."/>
            <person name="Saunders E."/>
            <person name="Lapidus A."/>
            <person name="Lucas S."/>
            <person name="Glavina Del Rio T."/>
            <person name="Nolan M."/>
            <person name="Tice H."/>
            <person name="Copeland A."/>
            <person name="Cheng J.F."/>
            <person name="Chen F."/>
            <person name="Bruce D."/>
            <person name="Goodwin L."/>
            <person name="Pitluck S."/>
            <person name="Mavromatis K."/>
            <person name="Pati A."/>
            <person name="Mikhailova N."/>
            <person name="Chen A."/>
            <person name="Palaniappan K."/>
            <person name="Land M."/>
            <person name="Hauser L."/>
            <person name="Chang Y.J."/>
            <person name="Jeffries C.D."/>
            <person name="Detter J.C."/>
            <person name="Brettin T."/>
            <person name="Rohde M."/>
            <person name="Goker M."/>
            <person name="Bristow J."/>
            <person name="Markowitz V."/>
            <person name="Eisen J.A."/>
            <person name="Hugenholtz P."/>
            <person name="Kyrpides N.C."/>
            <person name="Klenk H.P."/>
        </authorList>
    </citation>
    <scope>NUCLEOTIDE SEQUENCE [LARGE SCALE GENOMIC DNA]</scope>
    <source>
        <strain evidence="6">DSM 14365 / CIP 107738 / JCM 11303 / AJ 13395 / SMP-2</strain>
    </source>
</reference>
<dbReference type="PANTHER" id="PTHR35092:SF1">
    <property type="entry name" value="CHLORINASE MJ1651"/>
    <property type="match status" value="1"/>
</dbReference>
<proteinExistence type="inferred from homology"/>
<feature type="domain" description="S-adenosyl-l-methionine hydroxide adenosyltransferase C-terminal" evidence="4">
    <location>
        <begin position="175"/>
        <end position="254"/>
    </location>
</feature>
<dbReference type="Pfam" id="PF01887">
    <property type="entry name" value="SAM_HAT_N"/>
    <property type="match status" value="1"/>
</dbReference>
<name>D0LY40_HALO1</name>
<dbReference type="Pfam" id="PF20257">
    <property type="entry name" value="SAM_HAT_C"/>
    <property type="match status" value="1"/>
</dbReference>
<organism evidence="5 6">
    <name type="scientific">Haliangium ochraceum (strain DSM 14365 / JCM 11303 / SMP-2)</name>
    <dbReference type="NCBI Taxonomy" id="502025"/>
    <lineage>
        <taxon>Bacteria</taxon>
        <taxon>Pseudomonadati</taxon>
        <taxon>Myxococcota</taxon>
        <taxon>Polyangia</taxon>
        <taxon>Haliangiales</taxon>
        <taxon>Kofleriaceae</taxon>
        <taxon>Haliangium</taxon>
    </lineage>
</organism>
<dbReference type="RefSeq" id="WP_012828789.1">
    <property type="nucleotide sequence ID" value="NC_013440.1"/>
</dbReference>
<protein>
    <recommendedName>
        <fullName evidence="7">SAM-dependent chlorinase/fluorinase</fullName>
    </recommendedName>
</protein>
<dbReference type="HOGENOM" id="CLU_059734_1_1_7"/>
<dbReference type="EMBL" id="CP001804">
    <property type="protein sequence ID" value="ACY16190.1"/>
    <property type="molecule type" value="Genomic_DNA"/>
</dbReference>
<dbReference type="STRING" id="502025.Hoch_3689"/>
<evidence type="ECO:0000256" key="1">
    <source>
        <dbReference type="ARBA" id="ARBA00022691"/>
    </source>
</evidence>
<evidence type="ECO:0000259" key="4">
    <source>
        <dbReference type="Pfam" id="PF20257"/>
    </source>
</evidence>
<sequence>MSLVTLTTDFGTGDGYVGAMKGVILSRARAAQIVDIAHDIERHDIAAGAYCLVQAAPHFPGGTIHVAVVDPGVGTLRKPVIVDDGRHLYVGPDNGLFALVAPAPKAVYAIEAAAFRLPTVSSTFHGRDVFAAAAAALASGVPAAQAGPQVELRGRLLLGEASAARAHSTDMRIARVIYVDHFGNLITDTTPEDLPPSPRFRIGERVIDGLSTTFGDVAAGELLAYIGSGNTLEIAVREERAARILGLGRGAQIEILSS</sequence>
<gene>
    <name evidence="5" type="ordered locus">Hoch_3689</name>
</gene>
<dbReference type="Gene3D" id="3.40.50.10790">
    <property type="entry name" value="S-adenosyl-l-methionine hydroxide adenosyltransferase, N-terminal"/>
    <property type="match status" value="1"/>
</dbReference>
<dbReference type="InterPro" id="IPR023227">
    <property type="entry name" value="SAM_OH_AdoTrfase_C_sf"/>
</dbReference>
<dbReference type="eggNOG" id="COG1912">
    <property type="taxonomic scope" value="Bacteria"/>
</dbReference>
<dbReference type="OrthoDB" id="9792195at2"/>
<comment type="similarity">
    <text evidence="2">Belongs to the SAM hydrolase / SAM-dependent halogenase family.</text>
</comment>
<dbReference type="AlphaFoldDB" id="D0LY40"/>
<keyword evidence="6" id="KW-1185">Reference proteome</keyword>
<dbReference type="InterPro" id="IPR023228">
    <property type="entry name" value="SAM_OH_AdoTrfase_N_sf"/>
</dbReference>
<evidence type="ECO:0008006" key="7">
    <source>
        <dbReference type="Google" id="ProtNLM"/>
    </source>
</evidence>
<feature type="domain" description="S-adenosyl-l-methionine hydroxide adenosyltransferase N-terminal" evidence="3">
    <location>
        <begin position="4"/>
        <end position="146"/>
    </location>
</feature>
<evidence type="ECO:0000259" key="3">
    <source>
        <dbReference type="Pfam" id="PF01887"/>
    </source>
</evidence>
<dbReference type="InterPro" id="IPR046469">
    <property type="entry name" value="SAM_HAT_N"/>
</dbReference>
<dbReference type="KEGG" id="hoh:Hoch_3689"/>
<dbReference type="InterPro" id="IPR046470">
    <property type="entry name" value="SAM_HAT_C"/>
</dbReference>
<accession>D0LY40</accession>
<evidence type="ECO:0000313" key="6">
    <source>
        <dbReference type="Proteomes" id="UP000001880"/>
    </source>
</evidence>
<dbReference type="PANTHER" id="PTHR35092">
    <property type="entry name" value="CHLORINASE MJ1651"/>
    <property type="match status" value="1"/>
</dbReference>
<dbReference type="SUPFAM" id="SSF101852">
    <property type="entry name" value="Bacterial fluorinating enzyme, C-terminal domain"/>
    <property type="match status" value="1"/>
</dbReference>
<dbReference type="InterPro" id="IPR002747">
    <property type="entry name" value="SAM_OH_AdoTrfase"/>
</dbReference>
<dbReference type="Gene3D" id="2.40.30.90">
    <property type="entry name" value="Bacterial fluorinating enzyme like"/>
    <property type="match status" value="1"/>
</dbReference>
<dbReference type="Proteomes" id="UP000001880">
    <property type="component" value="Chromosome"/>
</dbReference>
<dbReference type="SUPFAM" id="SSF102522">
    <property type="entry name" value="Bacterial fluorinating enzyme, N-terminal domain"/>
    <property type="match status" value="1"/>
</dbReference>